<keyword evidence="2" id="KW-0106">Calcium</keyword>
<dbReference type="PROSITE" id="PS50222">
    <property type="entry name" value="EF_HAND_2"/>
    <property type="match status" value="1"/>
</dbReference>
<dbReference type="PROSITE" id="PS00018">
    <property type="entry name" value="EF_HAND_1"/>
    <property type="match status" value="1"/>
</dbReference>
<feature type="domain" description="EF-hand" evidence="4">
    <location>
        <begin position="86"/>
        <end position="121"/>
    </location>
</feature>
<keyword evidence="1 3" id="KW-0732">Signal</keyword>
<keyword evidence="6" id="KW-1185">Reference proteome</keyword>
<feature type="chain" id="PRO_5012068966" evidence="3">
    <location>
        <begin position="21"/>
        <end position="200"/>
    </location>
</feature>
<dbReference type="RefSeq" id="XP_020135412.1">
    <property type="nucleotide sequence ID" value="XM_020269873.1"/>
</dbReference>
<dbReference type="InterPro" id="IPR011992">
    <property type="entry name" value="EF-hand-dom_pair"/>
</dbReference>
<evidence type="ECO:0000313" key="6">
    <source>
        <dbReference type="Proteomes" id="UP000183809"/>
    </source>
</evidence>
<dbReference type="OrthoDB" id="289247at2759"/>
<dbReference type="GO" id="GO:0005793">
    <property type="term" value="C:endoplasmic reticulum-Golgi intermediate compartment"/>
    <property type="evidence" value="ECO:0007669"/>
    <property type="project" value="TreeGrafter"/>
</dbReference>
<comment type="caution">
    <text evidence="5">The sequence shown here is derived from an EMBL/GenBank/DDBJ whole genome shotgun (WGS) entry which is preliminary data.</text>
</comment>
<protein>
    <submittedName>
        <fullName evidence="5">Secretory pathway protein ssp120</fullName>
    </submittedName>
</protein>
<evidence type="ECO:0000256" key="1">
    <source>
        <dbReference type="ARBA" id="ARBA00022729"/>
    </source>
</evidence>
<evidence type="ECO:0000256" key="2">
    <source>
        <dbReference type="ARBA" id="ARBA00022837"/>
    </source>
</evidence>
<dbReference type="Proteomes" id="UP000183809">
    <property type="component" value="Unassembled WGS sequence"/>
</dbReference>
<organism evidence="5 6">
    <name type="scientific">Diplodia corticola</name>
    <dbReference type="NCBI Taxonomy" id="236234"/>
    <lineage>
        <taxon>Eukaryota</taxon>
        <taxon>Fungi</taxon>
        <taxon>Dikarya</taxon>
        <taxon>Ascomycota</taxon>
        <taxon>Pezizomycotina</taxon>
        <taxon>Dothideomycetes</taxon>
        <taxon>Dothideomycetes incertae sedis</taxon>
        <taxon>Botryosphaeriales</taxon>
        <taxon>Botryosphaeriaceae</taxon>
        <taxon>Diplodia</taxon>
    </lineage>
</organism>
<dbReference type="PANTHER" id="PTHR19237:SF20">
    <property type="entry name" value="NUCLEOBINDIN 1"/>
    <property type="match status" value="1"/>
</dbReference>
<feature type="signal peptide" evidence="3">
    <location>
        <begin position="1"/>
        <end position="20"/>
    </location>
</feature>
<gene>
    <name evidence="5" type="ORF">BKCO1_1000472</name>
</gene>
<dbReference type="SUPFAM" id="SSF47473">
    <property type="entry name" value="EF-hand"/>
    <property type="match status" value="1"/>
</dbReference>
<dbReference type="GO" id="GO:0005509">
    <property type="term" value="F:calcium ion binding"/>
    <property type="evidence" value="ECO:0007669"/>
    <property type="project" value="InterPro"/>
</dbReference>
<evidence type="ECO:0000259" key="4">
    <source>
        <dbReference type="PROSITE" id="PS50222"/>
    </source>
</evidence>
<dbReference type="PANTHER" id="PTHR19237">
    <property type="entry name" value="NUCLEOBINDIN"/>
    <property type="match status" value="1"/>
</dbReference>
<reference evidence="5 6" key="1">
    <citation type="submission" date="2016-10" db="EMBL/GenBank/DDBJ databases">
        <title>Proteomics and genomics reveal pathogen-plant mechanisms compatible with a hemibiotrophic lifestyle of Diplodia corticola.</title>
        <authorList>
            <person name="Fernandes I."/>
            <person name="De Jonge R."/>
            <person name="Van De Peer Y."/>
            <person name="Devreese B."/>
            <person name="Alves A."/>
            <person name="Esteves A.C."/>
        </authorList>
    </citation>
    <scope>NUCLEOTIDE SEQUENCE [LARGE SCALE GENOMIC DNA]</scope>
    <source>
        <strain evidence="5 6">CBS 112549</strain>
    </source>
</reference>
<evidence type="ECO:0000256" key="3">
    <source>
        <dbReference type="SAM" id="SignalP"/>
    </source>
</evidence>
<sequence>MKVSITAGLGLFAATVLAHGDHGPEVPADADWATRHMAEEHHIGSFDAGTFFALHDYDSTGNWSPDDVRKTYGLLDESAASIPQSKKDEVVKIVFQLFDKDDNGEISKEEFIESTNNGVKLPDFGTGPGHHGDDEYEYEIHHFEKYHGGDDVKEEDLIHPEDIEHFAKHDRLDAEQDRLEAQEKLTIVEANIPNKFRRNN</sequence>
<dbReference type="InterPro" id="IPR040250">
    <property type="entry name" value="Nucleobindin"/>
</dbReference>
<dbReference type="GeneID" id="31010132"/>
<accession>A0A1J9RJC9</accession>
<dbReference type="InterPro" id="IPR018247">
    <property type="entry name" value="EF_Hand_1_Ca_BS"/>
</dbReference>
<dbReference type="Gene3D" id="1.10.238.10">
    <property type="entry name" value="EF-hand"/>
    <property type="match status" value="1"/>
</dbReference>
<name>A0A1J9RJC9_9PEZI</name>
<proteinExistence type="predicted"/>
<dbReference type="InterPro" id="IPR002048">
    <property type="entry name" value="EF_hand_dom"/>
</dbReference>
<dbReference type="AlphaFoldDB" id="A0A1J9RJC9"/>
<dbReference type="EMBL" id="MNUE01000001">
    <property type="protein sequence ID" value="OJD40569.1"/>
    <property type="molecule type" value="Genomic_DNA"/>
</dbReference>
<evidence type="ECO:0000313" key="5">
    <source>
        <dbReference type="EMBL" id="OJD40569.1"/>
    </source>
</evidence>
<dbReference type="Pfam" id="PF13499">
    <property type="entry name" value="EF-hand_7"/>
    <property type="match status" value="1"/>
</dbReference>